<feature type="transmembrane region" description="Helical" evidence="1">
    <location>
        <begin position="43"/>
        <end position="74"/>
    </location>
</feature>
<sequence length="164" mass="19052">MNFDISLNRKLSFGLKIIFYVTGILLFFKTIKPFQKISIYFSLYLVSPILIFIGWIIDGIFGAILGSIFLFIFAPNESLQKVENITIYRKFGGLLGRCCDYEFTKKELLIFERKVAELNFENVDFDKVPMKIENDTLNLNFVLKEYDENGNVFAKDSIIKLNVK</sequence>
<feature type="transmembrane region" description="Helical" evidence="1">
    <location>
        <begin position="12"/>
        <end position="31"/>
    </location>
</feature>
<comment type="caution">
    <text evidence="2">The sequence shown here is derived from an EMBL/GenBank/DDBJ whole genome shotgun (WGS) entry which is preliminary data.</text>
</comment>
<keyword evidence="1" id="KW-1133">Transmembrane helix</keyword>
<evidence type="ECO:0000256" key="1">
    <source>
        <dbReference type="SAM" id="Phobius"/>
    </source>
</evidence>
<organism evidence="2 3">
    <name type="scientific">Flavobacterium silvisoli</name>
    <dbReference type="NCBI Taxonomy" id="2529433"/>
    <lineage>
        <taxon>Bacteria</taxon>
        <taxon>Pseudomonadati</taxon>
        <taxon>Bacteroidota</taxon>
        <taxon>Flavobacteriia</taxon>
        <taxon>Flavobacteriales</taxon>
        <taxon>Flavobacteriaceae</taxon>
        <taxon>Flavobacterium</taxon>
    </lineage>
</organism>
<gene>
    <name evidence="2" type="ORF">EZL74_10780</name>
</gene>
<dbReference type="OrthoDB" id="1368493at2"/>
<keyword evidence="3" id="KW-1185">Reference proteome</keyword>
<dbReference type="RefSeq" id="WP_131476624.1">
    <property type="nucleotide sequence ID" value="NZ_SJPE01000013.1"/>
</dbReference>
<evidence type="ECO:0000313" key="3">
    <source>
        <dbReference type="Proteomes" id="UP000293300"/>
    </source>
</evidence>
<name>A0A4Q9YTA1_9FLAO</name>
<keyword evidence="1" id="KW-0472">Membrane</keyword>
<reference evidence="2 3" key="1">
    <citation type="submission" date="2019-02" db="EMBL/GenBank/DDBJ databases">
        <title>Flavobacterium sp. RD-2-33 isolated from forest soil.</title>
        <authorList>
            <person name="Chaudhary D.K."/>
        </authorList>
    </citation>
    <scope>NUCLEOTIDE SEQUENCE [LARGE SCALE GENOMIC DNA]</scope>
    <source>
        <strain evidence="2 3">RD-2-33</strain>
    </source>
</reference>
<evidence type="ECO:0000313" key="2">
    <source>
        <dbReference type="EMBL" id="TBX66659.1"/>
    </source>
</evidence>
<dbReference type="Proteomes" id="UP000293300">
    <property type="component" value="Unassembled WGS sequence"/>
</dbReference>
<keyword evidence="1" id="KW-0812">Transmembrane</keyword>
<proteinExistence type="predicted"/>
<accession>A0A4Q9YTA1</accession>
<dbReference type="AlphaFoldDB" id="A0A4Q9YTA1"/>
<dbReference type="EMBL" id="SJPE01000013">
    <property type="protein sequence ID" value="TBX66659.1"/>
    <property type="molecule type" value="Genomic_DNA"/>
</dbReference>
<protein>
    <submittedName>
        <fullName evidence="2">Uncharacterized protein</fullName>
    </submittedName>
</protein>